<dbReference type="InterPro" id="IPR053136">
    <property type="entry name" value="UTP_pyrophosphatase-like"/>
</dbReference>
<dbReference type="Pfam" id="PF01863">
    <property type="entry name" value="YgjP-like"/>
    <property type="match status" value="1"/>
</dbReference>
<evidence type="ECO:0000313" key="3">
    <source>
        <dbReference type="EMBL" id="GAP13261.1"/>
    </source>
</evidence>
<gene>
    <name evidence="3" type="ORF">LARV_01014</name>
</gene>
<feature type="domain" description="YgjP-like metallopeptidase" evidence="2">
    <location>
        <begin position="38"/>
        <end position="240"/>
    </location>
</feature>
<dbReference type="EMBL" id="DF967972">
    <property type="protein sequence ID" value="GAP13261.1"/>
    <property type="molecule type" value="Genomic_DNA"/>
</dbReference>
<dbReference type="PANTHER" id="PTHR30399">
    <property type="entry name" value="UNCHARACTERIZED PROTEIN YGJP"/>
    <property type="match status" value="1"/>
</dbReference>
<dbReference type="AlphaFoldDB" id="A0A0S7BD20"/>
<proteinExistence type="predicted"/>
<evidence type="ECO:0000313" key="4">
    <source>
        <dbReference type="Proteomes" id="UP000055060"/>
    </source>
</evidence>
<protein>
    <submittedName>
        <fullName evidence="3">Predicted metal-dependent hydrolase</fullName>
    </submittedName>
</protein>
<organism evidence="3">
    <name type="scientific">Longilinea arvoryzae</name>
    <dbReference type="NCBI Taxonomy" id="360412"/>
    <lineage>
        <taxon>Bacteria</taxon>
        <taxon>Bacillati</taxon>
        <taxon>Chloroflexota</taxon>
        <taxon>Anaerolineae</taxon>
        <taxon>Anaerolineales</taxon>
        <taxon>Anaerolineaceae</taxon>
        <taxon>Longilinea</taxon>
    </lineage>
</organism>
<dbReference type="RefSeq" id="WP_083522330.1">
    <property type="nucleotide sequence ID" value="NZ_DF967972.1"/>
</dbReference>
<reference evidence="3" key="1">
    <citation type="submission" date="2015-07" db="EMBL/GenBank/DDBJ databases">
        <title>Draft Genome Sequences of Anaerolinea thermolimosa IMO-1, Bellilinea caldifistulae GOMI-1, Leptolinea tardivitalis YMTK-2, Levilinea saccharolytica KIBI-1,Longilinea arvoryzae KOME-1, Previously Described as Members of the Anaerolineaceae (Chloroflexi).</title>
        <authorList>
            <person name="Sekiguchi Y."/>
            <person name="Ohashi A."/>
            <person name="Matsuura N."/>
            <person name="Tourlousse M.D."/>
        </authorList>
    </citation>
    <scope>NUCLEOTIDE SEQUENCE [LARGE SCALE GENOMIC DNA]</scope>
    <source>
        <strain evidence="3">KOME-1</strain>
    </source>
</reference>
<evidence type="ECO:0000259" key="2">
    <source>
        <dbReference type="Pfam" id="PF01863"/>
    </source>
</evidence>
<dbReference type="OrthoDB" id="9811177at2"/>
<dbReference type="CDD" id="cd07344">
    <property type="entry name" value="M48_yhfN_like"/>
    <property type="match status" value="1"/>
</dbReference>
<keyword evidence="4" id="KW-1185">Reference proteome</keyword>
<feature type="region of interest" description="Disordered" evidence="1">
    <location>
        <begin position="1"/>
        <end position="23"/>
    </location>
</feature>
<accession>A0A0S7BD20</accession>
<evidence type="ECO:0000256" key="1">
    <source>
        <dbReference type="SAM" id="MobiDB-lite"/>
    </source>
</evidence>
<name>A0A0S7BD20_9CHLR</name>
<sequence length="246" mass="28584">MKDSPILLGPEQSPQSSDRITPNASPIRIDRLIRSKRRTLALQIDAGGRLTVRAPLRLPRAEIERFVQSRAGWIRRHQQRSLAAQPPEHHYQAGERFLYLGEEYPLAIVDAVRPALELREGQFRLSRAALPRAEQLFTRWYRNQARQVFAHRADFHARRVGEHFDRLRVSSARTRWGSCSSRRTLSFTWRLVMAPPAAIDYVIIHELAHLQVHAHSHSFWGLVEAWLPEWKTAADWLKENGYRLAI</sequence>
<dbReference type="PANTHER" id="PTHR30399:SF1">
    <property type="entry name" value="UTP PYROPHOSPHATASE"/>
    <property type="match status" value="1"/>
</dbReference>
<dbReference type="GO" id="GO:0016787">
    <property type="term" value="F:hydrolase activity"/>
    <property type="evidence" value="ECO:0007669"/>
    <property type="project" value="UniProtKB-KW"/>
</dbReference>
<keyword evidence="3" id="KW-0378">Hydrolase</keyword>
<feature type="compositionally biased region" description="Polar residues" evidence="1">
    <location>
        <begin position="12"/>
        <end position="23"/>
    </location>
</feature>
<dbReference type="STRING" id="360412.LARV_01014"/>
<dbReference type="Proteomes" id="UP000055060">
    <property type="component" value="Unassembled WGS sequence"/>
</dbReference>
<dbReference type="InterPro" id="IPR002725">
    <property type="entry name" value="YgjP-like_metallopeptidase"/>
</dbReference>
<dbReference type="Gene3D" id="3.30.2010.10">
    <property type="entry name" value="Metalloproteases ('zincins'), catalytic domain"/>
    <property type="match status" value="1"/>
</dbReference>